<dbReference type="SUPFAM" id="SSF48452">
    <property type="entry name" value="TPR-like"/>
    <property type="match status" value="1"/>
</dbReference>
<evidence type="ECO:0000256" key="2">
    <source>
        <dbReference type="SAM" id="Coils"/>
    </source>
</evidence>
<dbReference type="PROSITE" id="PS50005">
    <property type="entry name" value="TPR"/>
    <property type="match status" value="3"/>
</dbReference>
<dbReference type="InterPro" id="IPR011990">
    <property type="entry name" value="TPR-like_helical_dom_sf"/>
</dbReference>
<dbReference type="Pfam" id="PF13432">
    <property type="entry name" value="TPR_16"/>
    <property type="match status" value="1"/>
</dbReference>
<proteinExistence type="predicted"/>
<evidence type="ECO:0000256" key="1">
    <source>
        <dbReference type="PROSITE-ProRule" id="PRU00339"/>
    </source>
</evidence>
<dbReference type="Pfam" id="PF14559">
    <property type="entry name" value="TPR_19"/>
    <property type="match status" value="1"/>
</dbReference>
<evidence type="ECO:0000313" key="3">
    <source>
        <dbReference type="EMBL" id="MFD2276969.1"/>
    </source>
</evidence>
<feature type="repeat" description="TPR" evidence="1">
    <location>
        <begin position="670"/>
        <end position="703"/>
    </location>
</feature>
<dbReference type="PANTHER" id="PTHR44395">
    <property type="match status" value="1"/>
</dbReference>
<protein>
    <submittedName>
        <fullName evidence="3">Tetratricopeptide repeat protein</fullName>
    </submittedName>
</protein>
<dbReference type="SMART" id="SM00028">
    <property type="entry name" value="TPR"/>
    <property type="match status" value="4"/>
</dbReference>
<dbReference type="Gene3D" id="1.25.40.10">
    <property type="entry name" value="Tetratricopeptide repeat domain"/>
    <property type="match status" value="1"/>
</dbReference>
<name>A0ABW5E3F1_9BACT</name>
<accession>A0ABW5E3F1</accession>
<dbReference type="PANTHER" id="PTHR44395:SF1">
    <property type="entry name" value="PROTEIN O-MANNOSYL-TRANSFERASE TMTC3"/>
    <property type="match status" value="1"/>
</dbReference>
<dbReference type="RefSeq" id="WP_377092914.1">
    <property type="nucleotide sequence ID" value="NZ_JBHSJM010000001.1"/>
</dbReference>
<dbReference type="Proteomes" id="UP001597297">
    <property type="component" value="Unassembled WGS sequence"/>
</dbReference>
<evidence type="ECO:0000313" key="4">
    <source>
        <dbReference type="Proteomes" id="UP001597297"/>
    </source>
</evidence>
<feature type="coiled-coil region" evidence="2">
    <location>
        <begin position="138"/>
        <end position="497"/>
    </location>
</feature>
<organism evidence="3 4">
    <name type="scientific">Rubritalea spongiae</name>
    <dbReference type="NCBI Taxonomy" id="430797"/>
    <lineage>
        <taxon>Bacteria</taxon>
        <taxon>Pseudomonadati</taxon>
        <taxon>Verrucomicrobiota</taxon>
        <taxon>Verrucomicrobiia</taxon>
        <taxon>Verrucomicrobiales</taxon>
        <taxon>Rubritaleaceae</taxon>
        <taxon>Rubritalea</taxon>
    </lineage>
</organism>
<comment type="caution">
    <text evidence="3">The sequence shown here is derived from an EMBL/GenBank/DDBJ whole genome shotgun (WGS) entry which is preliminary data.</text>
</comment>
<keyword evidence="2" id="KW-0175">Coiled coil</keyword>
<feature type="repeat" description="TPR" evidence="1">
    <location>
        <begin position="636"/>
        <end position="669"/>
    </location>
</feature>
<keyword evidence="4" id="KW-1185">Reference proteome</keyword>
<dbReference type="InterPro" id="IPR019734">
    <property type="entry name" value="TPR_rpt"/>
</dbReference>
<dbReference type="SUPFAM" id="SSF57997">
    <property type="entry name" value="Tropomyosin"/>
    <property type="match status" value="1"/>
</dbReference>
<gene>
    <name evidence="3" type="ORF">ACFSQZ_10855</name>
</gene>
<feature type="repeat" description="TPR" evidence="1">
    <location>
        <begin position="602"/>
        <end position="635"/>
    </location>
</feature>
<dbReference type="EMBL" id="JBHUJC010000034">
    <property type="protein sequence ID" value="MFD2276969.1"/>
    <property type="molecule type" value="Genomic_DNA"/>
</dbReference>
<reference evidence="4" key="1">
    <citation type="journal article" date="2019" name="Int. J. Syst. Evol. Microbiol.">
        <title>The Global Catalogue of Microorganisms (GCM) 10K type strain sequencing project: providing services to taxonomists for standard genome sequencing and annotation.</title>
        <authorList>
            <consortium name="The Broad Institute Genomics Platform"/>
            <consortium name="The Broad Institute Genome Sequencing Center for Infectious Disease"/>
            <person name="Wu L."/>
            <person name="Ma J."/>
        </authorList>
    </citation>
    <scope>NUCLEOTIDE SEQUENCE [LARGE SCALE GENOMIC DNA]</scope>
    <source>
        <strain evidence="4">JCM 16545</strain>
    </source>
</reference>
<sequence>MRRTFLTYLSYLFLVLVPLSGLAEETEIVRPGTILLSAYQAISEAEKFEQQDQAKEAWNKYQQALRYYQSLSATHPAWKPHIVQGRIQSTSEAIKRVEPMAQKALLAEQSKLQDFVGSETSTLPSPSNPINQLPPSDLEQITKLNNRLNEMQANLEKLKNQHNAEKLELHQQISKLQTELRKQQQGLGAESTQSRMLNGEIARLQQELRRSQQLGQNDQQKLLDTIEELQRTRNALATAPLRADVEKLQKEKAKQEQELSYLAKAYQRNKKLLEIKTLENQQLQKETKLAKDQLAEKTKLLEQSETNTKAVVATMRNEIQNLKSKLAISESKRREQDGEIKALLARLSQSETIENELRDELANMTAERDQLSQMLKLSDADRAKELMKENLRLGKELSLAKRNLEQLHADKNAALDRVTQAETDVAIAKQQLIYKRKENIEFRKRISNLEATLANTRESLSSISDKPAVDEAAREEAELLKQTVKRLMAQAKRRQQAEKLLWNEYRRTALIDPDFVNEYEKLASEEVELTERERDMLTVAQSQGDLHFGGSNVDQQSHQIAQAKADERISTYHSIAKRWIEKDNLPVAKELYDEAYDSIPDYSFLVNRGVVRLKLGEYQEAEEIFELGATQRPRNPYTHFMLGMSRYYQQNDDLAAKSIDRAIDLKPDHKEAFLYRSIIEARNGRNQNALEFLTNAIELDPEYEEAYFNLAVLHKMMGNNTKAQKAYNDALKAGLAPNLEFEREIGINKARS</sequence>
<keyword evidence="1" id="KW-0802">TPR repeat</keyword>